<evidence type="ECO:0000313" key="4">
    <source>
        <dbReference type="Proteomes" id="UP001189429"/>
    </source>
</evidence>
<feature type="non-terminal residue" evidence="3">
    <location>
        <position position="312"/>
    </location>
</feature>
<keyword evidence="2" id="KW-0472">Membrane</keyword>
<dbReference type="Proteomes" id="UP001189429">
    <property type="component" value="Unassembled WGS sequence"/>
</dbReference>
<gene>
    <name evidence="3" type="ORF">PCOR1329_LOCUS29747</name>
</gene>
<evidence type="ECO:0000256" key="1">
    <source>
        <dbReference type="SAM" id="MobiDB-lite"/>
    </source>
</evidence>
<accession>A0ABN9SID2</accession>
<organism evidence="3 4">
    <name type="scientific">Prorocentrum cordatum</name>
    <dbReference type="NCBI Taxonomy" id="2364126"/>
    <lineage>
        <taxon>Eukaryota</taxon>
        <taxon>Sar</taxon>
        <taxon>Alveolata</taxon>
        <taxon>Dinophyceae</taxon>
        <taxon>Prorocentrales</taxon>
        <taxon>Prorocentraceae</taxon>
        <taxon>Prorocentrum</taxon>
    </lineage>
</organism>
<proteinExistence type="predicted"/>
<sequence length="312" mass="33023">MAADDAKVLGLMAAALLCLMLPLDLPQAIFVLLGGGVYVLLQLTSVRLPLQHHKSATKVESPRRARSLSAPVVQAPTVRQPAQPSPSCAAGPVPTVKPIVRPALMSVGFAAQVDEFLGQITPTSHDDQVAHDIACMVQKLVRKKIPGARAVGIANGRVGGGTAFGVAVPEVEIAVAVDEEALRRAVGGGALDPAAGDAVERLRRRQKAALRFCTQELVSSGAFRFRRSSFRSAEPKVTLVTPTALGVCDQAVPVDVFVNSDTPTNHAALLLECGRIDPRAAGLALLVRRWAKDRGICHVARGHMPPYAWTLM</sequence>
<keyword evidence="2" id="KW-1133">Transmembrane helix</keyword>
<dbReference type="Gene3D" id="1.10.1410.10">
    <property type="match status" value="1"/>
</dbReference>
<keyword evidence="2" id="KW-0812">Transmembrane</keyword>
<comment type="caution">
    <text evidence="3">The sequence shown here is derived from an EMBL/GenBank/DDBJ whole genome shotgun (WGS) entry which is preliminary data.</text>
</comment>
<evidence type="ECO:0000256" key="2">
    <source>
        <dbReference type="SAM" id="Phobius"/>
    </source>
</evidence>
<feature type="transmembrane region" description="Helical" evidence="2">
    <location>
        <begin position="7"/>
        <end position="23"/>
    </location>
</feature>
<name>A0ABN9SID2_9DINO</name>
<keyword evidence="4" id="KW-1185">Reference proteome</keyword>
<protein>
    <submittedName>
        <fullName evidence="3">Uncharacterized protein</fullName>
    </submittedName>
</protein>
<dbReference type="EMBL" id="CAUYUJ010011246">
    <property type="protein sequence ID" value="CAK0831426.1"/>
    <property type="molecule type" value="Genomic_DNA"/>
</dbReference>
<evidence type="ECO:0000313" key="3">
    <source>
        <dbReference type="EMBL" id="CAK0831426.1"/>
    </source>
</evidence>
<feature type="region of interest" description="Disordered" evidence="1">
    <location>
        <begin position="57"/>
        <end position="90"/>
    </location>
</feature>
<reference evidence="3" key="1">
    <citation type="submission" date="2023-10" db="EMBL/GenBank/DDBJ databases">
        <authorList>
            <person name="Chen Y."/>
            <person name="Shah S."/>
            <person name="Dougan E. K."/>
            <person name="Thang M."/>
            <person name="Chan C."/>
        </authorList>
    </citation>
    <scope>NUCLEOTIDE SEQUENCE [LARGE SCALE GENOMIC DNA]</scope>
</reference>